<keyword evidence="1" id="KW-0812">Transmembrane</keyword>
<keyword evidence="1" id="KW-1133">Transmembrane helix</keyword>
<evidence type="ECO:0000256" key="1">
    <source>
        <dbReference type="SAM" id="Phobius"/>
    </source>
</evidence>
<sequence length="370" mass="41744">MPDQVSNRSSAPIIVLAAVITALAIVMMWRLKHEVITQRLLIWKAYEVMPISTLSDSAAALKSRLFAYFRYARVISFKEVFILGWQIGAFYIVIPIGLSAWIAWKAMRHPVVLATRVHTVQSLLEVQSKSFSAVAPILQRELTDDTSPEWASSVHPEEWVAEHGVIVNERLDDDRVRALLVAQLGKRIDSLAKLKPHEKALFAIFGLRVFFKDVKASTALVDALNYSASNPKSRPNFGLAREAFVRCASAKPARTWLMKHPYPRTLLMALLIESRQMGVLPSSSFIWLKPLDRALWYPLNTAGRKVPFMESAGVFNQMQAEEVAWDNNCVLAEPHVEESIRGLQRYLEEAGILDAATEDFTLRNPHEIKV</sequence>
<dbReference type="InterPro" id="IPR056464">
    <property type="entry name" value="DotM_C"/>
</dbReference>
<protein>
    <recommendedName>
        <fullName evidence="2">DotM C-terminal cytoplasmic domain-containing protein</fullName>
    </recommendedName>
</protein>
<evidence type="ECO:0000313" key="3">
    <source>
        <dbReference type="EMBL" id="PCE30031.1"/>
    </source>
</evidence>
<dbReference type="EMBL" id="MTZU01000071">
    <property type="protein sequence ID" value="PCE30031.1"/>
    <property type="molecule type" value="Genomic_DNA"/>
</dbReference>
<name>A0A2A4F9H2_9BURK</name>
<dbReference type="AlphaFoldDB" id="A0A2A4F9H2"/>
<dbReference type="Pfam" id="PF23127">
    <property type="entry name" value="DotM_C"/>
    <property type="match status" value="1"/>
</dbReference>
<feature type="transmembrane region" description="Helical" evidence="1">
    <location>
        <begin position="12"/>
        <end position="31"/>
    </location>
</feature>
<organism evidence="3 4">
    <name type="scientific">Burkholderia ubonensis subsp. mesacidophila</name>
    <dbReference type="NCBI Taxonomy" id="265293"/>
    <lineage>
        <taxon>Bacteria</taxon>
        <taxon>Pseudomonadati</taxon>
        <taxon>Pseudomonadota</taxon>
        <taxon>Betaproteobacteria</taxon>
        <taxon>Burkholderiales</taxon>
        <taxon>Burkholderiaceae</taxon>
        <taxon>Burkholderia</taxon>
        <taxon>Burkholderia cepacia complex</taxon>
    </lineage>
</organism>
<gene>
    <name evidence="3" type="ORF">BZL54_22980</name>
</gene>
<feature type="domain" description="DotM C-terminal cytoplasmic" evidence="2">
    <location>
        <begin position="177"/>
        <end position="344"/>
    </location>
</feature>
<proteinExistence type="predicted"/>
<evidence type="ECO:0000313" key="4">
    <source>
        <dbReference type="Proteomes" id="UP000217994"/>
    </source>
</evidence>
<dbReference type="Proteomes" id="UP000217994">
    <property type="component" value="Unassembled WGS sequence"/>
</dbReference>
<keyword evidence="1" id="KW-0472">Membrane</keyword>
<feature type="transmembrane region" description="Helical" evidence="1">
    <location>
        <begin position="80"/>
        <end position="104"/>
    </location>
</feature>
<reference evidence="3 4" key="1">
    <citation type="submission" date="2017-01" db="EMBL/GenBank/DDBJ databases">
        <title>Whole-Genome Shotgun Sequencing of Two beta-Proteobacterial Species in Search of the Bulgecin Biosynthetic Cluster.</title>
        <authorList>
            <person name="Horsman M.E."/>
            <person name="Marous D.R."/>
            <person name="Li R."/>
            <person name="Oliver R.A."/>
            <person name="Byun B."/>
            <person name="Emrich S.J."/>
            <person name="Boggess B."/>
            <person name="Townsend C.A."/>
            <person name="Mobashery S."/>
        </authorList>
    </citation>
    <scope>NUCLEOTIDE SEQUENCE [LARGE SCALE GENOMIC DNA]</scope>
    <source>
        <strain evidence="3 4">ATCC 31433</strain>
    </source>
</reference>
<accession>A0A2A4F9H2</accession>
<dbReference type="GeneID" id="69001299"/>
<dbReference type="RefSeq" id="WP_084906868.1">
    <property type="nucleotide sequence ID" value="NZ_CP020738.1"/>
</dbReference>
<comment type="caution">
    <text evidence="3">The sequence shown here is derived from an EMBL/GenBank/DDBJ whole genome shotgun (WGS) entry which is preliminary data.</text>
</comment>
<evidence type="ECO:0000259" key="2">
    <source>
        <dbReference type="Pfam" id="PF23127"/>
    </source>
</evidence>